<evidence type="ECO:0000256" key="2">
    <source>
        <dbReference type="SAM" id="MobiDB-lite"/>
    </source>
</evidence>
<reference evidence="3" key="2">
    <citation type="submission" date="2022-01" db="EMBL/GenBank/DDBJ databases">
        <authorList>
            <person name="Yamashiro T."/>
            <person name="Shiraishi A."/>
            <person name="Satake H."/>
            <person name="Nakayama K."/>
        </authorList>
    </citation>
    <scope>NUCLEOTIDE SEQUENCE</scope>
</reference>
<feature type="compositionally biased region" description="Low complexity" evidence="2">
    <location>
        <begin position="895"/>
        <end position="908"/>
    </location>
</feature>
<evidence type="ECO:0000256" key="1">
    <source>
        <dbReference type="SAM" id="Coils"/>
    </source>
</evidence>
<feature type="region of interest" description="Disordered" evidence="2">
    <location>
        <begin position="888"/>
        <end position="908"/>
    </location>
</feature>
<sequence>MVTLKFADTHNLVAFLSKSTKSDGFEQIVDFLNARPIKYALTINPTIYTSCIEQFWSTINVKTINEESQLHALVDGKKIFITEASVRRDLQLADKNGVRVTVWLRAPLLASSSRSRAGQWNITKTDLKANTNELVPGANSVVVVSVVPLNLLGNTFAQNRVESSNDKESLGEDASKHGRIDVIDADKEITLVSVQNVDEEMFDVNVLDGEEVVMKGVNERSNVVEYVVEVINTAKLIIDDAQVSAASDKVSTASAATTVSAATTTTVDDLTLAQALQELKSTKPKMKGVVIQELGDSTTTISSQQFQVKSQSQDKGKWILVEELVKPTKQKDQIRLDKQIALRLQAEFDEEERLERENAQKEEEANIALIQTWDDIQAKIDVDHQLPKSMKAQEQEELSIEEKATLFQQLLEKRRKHFAAKREEEKRNKPPTRAQQRKIMCNYLKNMEGYKLKDLKLKEFDSIQEMFDRAFKRVNTFEDFRTDLVKGKEKRARAELVQEVAKKQKVEDDKEIVELKQLMEIDPDEEEVTIDVVPLAIKSPIIMYTVFSHMLKSFDMEDLENLYKLVKAKYGSIRPVESLDLLLWGDLKTMFEPHVEDEVWKLQHGYKVLSWKLYDSCGVHSMRLQSVHIHMLVEKKYPLTLLILSQMLEKKLRIDYEKTLHDVRSAYATISNEESHRVASGSIAGSFQRNQASAFVSNMLNKNNFQKNQNFNNGPRPNNVNNNRQNRVLKENQHMTHTDKELDNVYDISHIKIKVGHPNETEAFISKIGNLRLGHLADPVLNVLKTSLQFDNKNQTVFYEICQRAKKTREPFPLSDHISKLLDDLMHLYLWGPYMVTSSEGFKYFLTVVDDYTRVVWDYVTKKADTNVFQDLNHINFFDIEYPEIPNDNERVDPSLNSDQRSQSDSSHSFVPVVNVNTADFLDDNPRNDAQSSDDIFATQDEQTDAMNNEMDALLKNDTWDIVDLPKDRKILRFLKGSPGLGIHIIKNSGVSIRAFLNVDWVKCVVTRKSMTGYYVVTRKCGKTIKVEYANQIADILTKGLDTVQHKELVKNLVYVIVDRSRKDGGLKLPCVDSYGWIKPLYMLD</sequence>
<evidence type="ECO:0000313" key="4">
    <source>
        <dbReference type="Proteomes" id="UP001151760"/>
    </source>
</evidence>
<proteinExistence type="predicted"/>
<dbReference type="PANTHER" id="PTHR42648:SF28">
    <property type="entry name" value="TRANSPOSON-ENCODED PROTEIN WITH RIBONUCLEASE H-LIKE AND RETROVIRUS ZINC FINGER-LIKE DOMAINS"/>
    <property type="match status" value="1"/>
</dbReference>
<dbReference type="InterPro" id="IPR039537">
    <property type="entry name" value="Retrotran_Ty1/copia-like"/>
</dbReference>
<keyword evidence="4" id="KW-1185">Reference proteome</keyword>
<name>A0ABQ4XBQ5_9ASTR</name>
<feature type="coiled-coil region" evidence="1">
    <location>
        <begin position="344"/>
        <end position="371"/>
    </location>
</feature>
<dbReference type="InterPro" id="IPR036397">
    <property type="entry name" value="RNaseH_sf"/>
</dbReference>
<dbReference type="Proteomes" id="UP001151760">
    <property type="component" value="Unassembled WGS sequence"/>
</dbReference>
<dbReference type="EMBL" id="BQNB010009373">
    <property type="protein sequence ID" value="GJS62631.1"/>
    <property type="molecule type" value="Genomic_DNA"/>
</dbReference>
<accession>A0ABQ4XBQ5</accession>
<reference evidence="3" key="1">
    <citation type="journal article" date="2022" name="Int. J. Mol. Sci.">
        <title>Draft Genome of Tanacetum Coccineum: Genomic Comparison of Closely Related Tanacetum-Family Plants.</title>
        <authorList>
            <person name="Yamashiro T."/>
            <person name="Shiraishi A."/>
            <person name="Nakayama K."/>
            <person name="Satake H."/>
        </authorList>
    </citation>
    <scope>NUCLEOTIDE SEQUENCE</scope>
</reference>
<keyword evidence="1" id="KW-0175">Coiled coil</keyword>
<dbReference type="Gene3D" id="3.30.420.10">
    <property type="entry name" value="Ribonuclease H-like superfamily/Ribonuclease H"/>
    <property type="match status" value="1"/>
</dbReference>
<dbReference type="PANTHER" id="PTHR42648">
    <property type="entry name" value="TRANSPOSASE, PUTATIVE-RELATED"/>
    <property type="match status" value="1"/>
</dbReference>
<comment type="caution">
    <text evidence="3">The sequence shown here is derived from an EMBL/GenBank/DDBJ whole genome shotgun (WGS) entry which is preliminary data.</text>
</comment>
<gene>
    <name evidence="3" type="ORF">Tco_0657415</name>
</gene>
<protein>
    <submittedName>
        <fullName evidence="3">Retrotransposon protein, putative, ty3-gypsy subclass</fullName>
    </submittedName>
</protein>
<evidence type="ECO:0000313" key="3">
    <source>
        <dbReference type="EMBL" id="GJS62631.1"/>
    </source>
</evidence>
<organism evidence="3 4">
    <name type="scientific">Tanacetum coccineum</name>
    <dbReference type="NCBI Taxonomy" id="301880"/>
    <lineage>
        <taxon>Eukaryota</taxon>
        <taxon>Viridiplantae</taxon>
        <taxon>Streptophyta</taxon>
        <taxon>Embryophyta</taxon>
        <taxon>Tracheophyta</taxon>
        <taxon>Spermatophyta</taxon>
        <taxon>Magnoliopsida</taxon>
        <taxon>eudicotyledons</taxon>
        <taxon>Gunneridae</taxon>
        <taxon>Pentapetalae</taxon>
        <taxon>asterids</taxon>
        <taxon>campanulids</taxon>
        <taxon>Asterales</taxon>
        <taxon>Asteraceae</taxon>
        <taxon>Asteroideae</taxon>
        <taxon>Anthemideae</taxon>
        <taxon>Anthemidinae</taxon>
        <taxon>Tanacetum</taxon>
    </lineage>
</organism>